<evidence type="ECO:0000256" key="1">
    <source>
        <dbReference type="ARBA" id="ARBA00004651"/>
    </source>
</evidence>
<evidence type="ECO:0000256" key="5">
    <source>
        <dbReference type="ARBA" id="ARBA00022737"/>
    </source>
</evidence>
<dbReference type="SUPFAM" id="SSF52058">
    <property type="entry name" value="L domain-like"/>
    <property type="match status" value="1"/>
</dbReference>
<dbReference type="SUPFAM" id="SSF52047">
    <property type="entry name" value="RNI-like"/>
    <property type="match status" value="1"/>
</dbReference>
<keyword evidence="15" id="KW-1185">Reference proteome</keyword>
<organism evidence="14 15">
    <name type="scientific">Geodia barretti</name>
    <name type="common">Barrett's horny sponge</name>
    <dbReference type="NCBI Taxonomy" id="519541"/>
    <lineage>
        <taxon>Eukaryota</taxon>
        <taxon>Metazoa</taxon>
        <taxon>Porifera</taxon>
        <taxon>Demospongiae</taxon>
        <taxon>Heteroscleromorpha</taxon>
        <taxon>Tetractinellida</taxon>
        <taxon>Astrophorina</taxon>
        <taxon>Geodiidae</taxon>
        <taxon>Geodia</taxon>
    </lineage>
</organism>
<name>A0AA35WCS8_GEOBA</name>
<feature type="compositionally biased region" description="Polar residues" evidence="11">
    <location>
        <begin position="1145"/>
        <end position="1166"/>
    </location>
</feature>
<dbReference type="GO" id="GO:0008528">
    <property type="term" value="F:G protein-coupled peptide receptor activity"/>
    <property type="evidence" value="ECO:0007669"/>
    <property type="project" value="TreeGrafter"/>
</dbReference>
<feature type="transmembrane region" description="Helical" evidence="12">
    <location>
        <begin position="918"/>
        <end position="938"/>
    </location>
</feature>
<keyword evidence="8 12" id="KW-0472">Membrane</keyword>
<dbReference type="PRINTS" id="PR00237">
    <property type="entry name" value="GPCRRHODOPSN"/>
</dbReference>
<keyword evidence="9 14" id="KW-0675">Receptor</keyword>
<evidence type="ECO:0000256" key="2">
    <source>
        <dbReference type="ARBA" id="ARBA00022475"/>
    </source>
</evidence>
<dbReference type="Gene3D" id="1.20.1070.10">
    <property type="entry name" value="Rhodopsin 7-helix transmembrane proteins"/>
    <property type="match status" value="1"/>
</dbReference>
<keyword evidence="10" id="KW-0807">Transducer</keyword>
<dbReference type="SMART" id="SM00369">
    <property type="entry name" value="LRR_TYP"/>
    <property type="match status" value="12"/>
</dbReference>
<accession>A0AA35WCS8</accession>
<evidence type="ECO:0000256" key="10">
    <source>
        <dbReference type="ARBA" id="ARBA00023224"/>
    </source>
</evidence>
<dbReference type="InterPro" id="IPR000276">
    <property type="entry name" value="GPCR_Rhodpsn"/>
</dbReference>
<dbReference type="GO" id="GO:0009755">
    <property type="term" value="P:hormone-mediated signaling pathway"/>
    <property type="evidence" value="ECO:0007669"/>
    <property type="project" value="TreeGrafter"/>
</dbReference>
<evidence type="ECO:0000313" key="15">
    <source>
        <dbReference type="Proteomes" id="UP001174909"/>
    </source>
</evidence>
<feature type="transmembrane region" description="Helical" evidence="12">
    <location>
        <begin position="788"/>
        <end position="808"/>
    </location>
</feature>
<dbReference type="EMBL" id="CASHTH010000864">
    <property type="protein sequence ID" value="CAI8008547.1"/>
    <property type="molecule type" value="Genomic_DNA"/>
</dbReference>
<evidence type="ECO:0000256" key="6">
    <source>
        <dbReference type="ARBA" id="ARBA00022989"/>
    </source>
</evidence>
<dbReference type="Pfam" id="PF13855">
    <property type="entry name" value="LRR_8"/>
    <property type="match status" value="4"/>
</dbReference>
<dbReference type="InterPro" id="IPR003591">
    <property type="entry name" value="Leu-rich_rpt_typical-subtyp"/>
</dbReference>
<feature type="region of interest" description="Disordered" evidence="11">
    <location>
        <begin position="1127"/>
        <end position="1168"/>
    </location>
</feature>
<dbReference type="PANTHER" id="PTHR24372">
    <property type="entry name" value="GLYCOPROTEIN HORMONE RECEPTOR"/>
    <property type="match status" value="1"/>
</dbReference>
<protein>
    <submittedName>
        <fullName evidence="14">Lutropin-choriogonadotropic hormone receptor</fullName>
    </submittedName>
</protein>
<feature type="transmembrane region" description="Helical" evidence="12">
    <location>
        <begin position="667"/>
        <end position="688"/>
    </location>
</feature>
<proteinExistence type="predicted"/>
<evidence type="ECO:0000256" key="4">
    <source>
        <dbReference type="ARBA" id="ARBA00022692"/>
    </source>
</evidence>
<evidence type="ECO:0000259" key="13">
    <source>
        <dbReference type="PROSITE" id="PS50262"/>
    </source>
</evidence>
<keyword evidence="6 12" id="KW-1133">Transmembrane helix</keyword>
<feature type="transmembrane region" description="Helical" evidence="12">
    <location>
        <begin position="885"/>
        <end position="906"/>
    </location>
</feature>
<dbReference type="GO" id="GO:0007189">
    <property type="term" value="P:adenylate cyclase-activating G protein-coupled receptor signaling pathway"/>
    <property type="evidence" value="ECO:0007669"/>
    <property type="project" value="TreeGrafter"/>
</dbReference>
<reference evidence="14" key="1">
    <citation type="submission" date="2023-03" db="EMBL/GenBank/DDBJ databases">
        <authorList>
            <person name="Steffen K."/>
            <person name="Cardenas P."/>
        </authorList>
    </citation>
    <scope>NUCLEOTIDE SEQUENCE</scope>
</reference>
<sequence>MTPEVFIGLTSLRALYLDLNNFPVIKREMFASIPSVRDLYLQQCGIAQIEKRAFKDLQSLNGLHLSHNNILELFPNAFQDLLMKDLDLSFCGIQNIRKGAFRTRITNGLYLSHNNITVVHGKDFKELEKVRYIDLSYSNIAEIKGSPFLELDSLEQLHLQYNNLEDEDITASTLNSSENLWDLDLTGNKLQSIPDLNGKYFPYLQKLNIGGNMIRHITNTQLRNMTSLSVLILRENPIELIDNEAFIECWKITDLNLDFTRVKNLPNMSSMGKLTDLHIVHSKLVEFPEDICTTNPRLIIIEATANNLQTFTNFSNCRNLFSLALDHNSLPNIPQGVLNGLTRLDILKLQENEIVYIASGVFNDLRILKSLTLHHNEIEHLPPGIFSKLTALRKLNLGFNRILSLPDGIFSNNTLLANLWLNDNSIHQVHVTAFGLMPYLEVLNMSSNFFCSLEFPDAGFPSLRILSLELLWCLHNVPNPHKMPNAQEVFYTYAYHCCLWEDTLNSDVYKNDTILPTTIPPDATGAVTLPPEVITVLPENPFEKDCASEGASPDRQSVILDIAKLYNLTIIWGPDCGFTIEGPINIGLTADDIANLQNGQPTNFLDNDVVVVGTETEGFFQGVNDLRSHYVPPPKYPQPQFKKITCYPRPNPLTPCDNLLDPWPIRVTIWAVWVLTLLGNITILFIMIAARQRMDVSQSFICVLAFSNTLLGIYLAFIAMVDIRTLGDRSFYQSALEWQKGSGCQTAGFLAIFSSQLSVYILVVLTIERLHHIVTSTVSLRQKQSKNLHYAVIIIIIGIVYAAILAVLPLEGMDVNAYDEVAICLPFVAHTSADRGYILSILTLNMLGILIVILAFLLVIFCLFRPSLPRKQKWDILKSTTKLSLLMVTTFLCWFPIGVVGYTSILEEPIIDAGQAKYFIVFVFPINALFSPIIYALITRSFRRNILWILTCCPNAKNKNKSPQTFRLVQRQATSTPSSLISSDIPRGHSPRSITGEELRVLRQSRRSNSYSVQFNPNVSKQPLCSTPPTPGSIARMGRRASLPATFESNVSCYHLNDGEDTAEHDPALPFRFAPGLLRQLDSSLPNLPEENEEQEMSCDNAEHISLPPATQINPSTVQERDEINMAEPQSTKRFSGKEYFDAPGQSSRKPAKSSIQDSCTRSNDTPKLCIPQKRSNSCSFFDSHNTHVEEENGSLNSSERPQSLDPQYRSIRSEKSLFDYMKLQDTAVTVSSCKRLQIVNPRFSALSPTQGSETDV</sequence>
<dbReference type="FunFam" id="3.80.10.10:FF:001164">
    <property type="entry name" value="GH01279p"/>
    <property type="match status" value="1"/>
</dbReference>
<keyword evidence="2" id="KW-1003">Cell membrane</keyword>
<feature type="transmembrane region" description="Helical" evidence="12">
    <location>
        <begin position="837"/>
        <end position="864"/>
    </location>
</feature>
<keyword evidence="7" id="KW-0297">G-protein coupled receptor</keyword>
<dbReference type="SUPFAM" id="SSF81321">
    <property type="entry name" value="Family A G protein-coupled receptor-like"/>
    <property type="match status" value="1"/>
</dbReference>
<evidence type="ECO:0000256" key="3">
    <source>
        <dbReference type="ARBA" id="ARBA00022614"/>
    </source>
</evidence>
<dbReference type="GO" id="GO:0016500">
    <property type="term" value="F:protein-hormone receptor activity"/>
    <property type="evidence" value="ECO:0007669"/>
    <property type="project" value="InterPro"/>
</dbReference>
<dbReference type="InterPro" id="IPR001611">
    <property type="entry name" value="Leu-rich_rpt"/>
</dbReference>
<evidence type="ECO:0000256" key="8">
    <source>
        <dbReference type="ARBA" id="ARBA00023136"/>
    </source>
</evidence>
<dbReference type="PRINTS" id="PR00373">
    <property type="entry name" value="GLYCHORMONER"/>
</dbReference>
<evidence type="ECO:0000256" key="9">
    <source>
        <dbReference type="ARBA" id="ARBA00023170"/>
    </source>
</evidence>
<dbReference type="Gene3D" id="3.80.10.10">
    <property type="entry name" value="Ribonuclease Inhibitor"/>
    <property type="match status" value="3"/>
</dbReference>
<dbReference type="Pfam" id="PF00001">
    <property type="entry name" value="7tm_1"/>
    <property type="match status" value="1"/>
</dbReference>
<dbReference type="InterPro" id="IPR032675">
    <property type="entry name" value="LRR_dom_sf"/>
</dbReference>
<feature type="transmembrane region" description="Helical" evidence="12">
    <location>
        <begin position="747"/>
        <end position="767"/>
    </location>
</feature>
<dbReference type="PROSITE" id="PS51450">
    <property type="entry name" value="LRR"/>
    <property type="match status" value="3"/>
</dbReference>
<keyword evidence="4 12" id="KW-0812">Transmembrane</keyword>
<dbReference type="AlphaFoldDB" id="A0AA35WCS8"/>
<keyword evidence="5" id="KW-0677">Repeat</keyword>
<dbReference type="GO" id="GO:0005886">
    <property type="term" value="C:plasma membrane"/>
    <property type="evidence" value="ECO:0007669"/>
    <property type="project" value="UniProtKB-SubCell"/>
</dbReference>
<evidence type="ECO:0000313" key="14">
    <source>
        <dbReference type="EMBL" id="CAI8008547.1"/>
    </source>
</evidence>
<keyword evidence="3" id="KW-0433">Leucine-rich repeat</keyword>
<evidence type="ECO:0000256" key="11">
    <source>
        <dbReference type="SAM" id="MobiDB-lite"/>
    </source>
</evidence>
<evidence type="ECO:0000256" key="12">
    <source>
        <dbReference type="SAM" id="Phobius"/>
    </source>
</evidence>
<evidence type="ECO:0000256" key="7">
    <source>
        <dbReference type="ARBA" id="ARBA00023040"/>
    </source>
</evidence>
<comment type="caution">
    <text evidence="14">The sequence shown here is derived from an EMBL/GenBank/DDBJ whole genome shotgun (WGS) entry which is preliminary data.</text>
</comment>
<dbReference type="InterPro" id="IPR017452">
    <property type="entry name" value="GPCR_Rhodpsn_7TM"/>
</dbReference>
<dbReference type="PROSITE" id="PS50262">
    <property type="entry name" value="G_PROTEIN_RECEP_F1_2"/>
    <property type="match status" value="1"/>
</dbReference>
<comment type="subcellular location">
    <subcellularLocation>
        <location evidence="1">Cell membrane</location>
        <topology evidence="1">Multi-pass membrane protein</topology>
    </subcellularLocation>
</comment>
<gene>
    <name evidence="14" type="ORF">GBAR_LOCUS5853</name>
</gene>
<dbReference type="InterPro" id="IPR002131">
    <property type="entry name" value="Gphrmn_rcpt_fam"/>
</dbReference>
<feature type="domain" description="G-protein coupled receptors family 1 profile" evidence="13">
    <location>
        <begin position="679"/>
        <end position="935"/>
    </location>
</feature>
<feature type="transmembrane region" description="Helical" evidence="12">
    <location>
        <begin position="700"/>
        <end position="721"/>
    </location>
</feature>
<dbReference type="Proteomes" id="UP001174909">
    <property type="component" value="Unassembled WGS sequence"/>
</dbReference>